<dbReference type="PANTHER" id="PTHR24304:SF4">
    <property type="entry name" value="CYTOCHROME P450"/>
    <property type="match status" value="1"/>
</dbReference>
<dbReference type="InterPro" id="IPR050529">
    <property type="entry name" value="CYP450_sterol_14alpha_dmase"/>
</dbReference>
<dbReference type="GO" id="GO:0005506">
    <property type="term" value="F:iron ion binding"/>
    <property type="evidence" value="ECO:0007669"/>
    <property type="project" value="InterPro"/>
</dbReference>
<evidence type="ECO:0000256" key="5">
    <source>
        <dbReference type="ARBA" id="ARBA00022617"/>
    </source>
</evidence>
<evidence type="ECO:0000313" key="16">
    <source>
        <dbReference type="Proteomes" id="UP001212841"/>
    </source>
</evidence>
<comment type="cofactor">
    <cofactor evidence="1 12 13">
        <name>heme</name>
        <dbReference type="ChEBI" id="CHEBI:30413"/>
    </cofactor>
</comment>
<evidence type="ECO:0000256" key="6">
    <source>
        <dbReference type="ARBA" id="ARBA00022723"/>
    </source>
</evidence>
<evidence type="ECO:0000256" key="11">
    <source>
        <dbReference type="ARBA" id="ARBA00023136"/>
    </source>
</evidence>
<dbReference type="PIRSF" id="PIRSF000047">
    <property type="entry name" value="Cytochrome_CYPVIIA1"/>
    <property type="match status" value="1"/>
</dbReference>
<dbReference type="Pfam" id="PF00067">
    <property type="entry name" value="p450"/>
    <property type="match status" value="1"/>
</dbReference>
<dbReference type="GO" id="GO:0008395">
    <property type="term" value="F:steroid hydroxylase activity"/>
    <property type="evidence" value="ECO:0007669"/>
    <property type="project" value="TreeGrafter"/>
</dbReference>
<evidence type="ECO:0000256" key="12">
    <source>
        <dbReference type="PIRNR" id="PIRNR000047"/>
    </source>
</evidence>
<keyword evidence="10" id="KW-0443">Lipid metabolism</keyword>
<dbReference type="EMBL" id="JADGJD010001205">
    <property type="protein sequence ID" value="KAJ3045973.1"/>
    <property type="molecule type" value="Genomic_DNA"/>
</dbReference>
<dbReference type="InterPro" id="IPR024204">
    <property type="entry name" value="Cyt_P450_CYP7A1-type"/>
</dbReference>
<keyword evidence="5 12" id="KW-0349">Heme</keyword>
<keyword evidence="6 12" id="KW-0479">Metal-binding</keyword>
<dbReference type="PRINTS" id="PR00465">
    <property type="entry name" value="EP450IV"/>
</dbReference>
<dbReference type="InterPro" id="IPR001128">
    <property type="entry name" value="Cyt_P450"/>
</dbReference>
<evidence type="ECO:0000256" key="10">
    <source>
        <dbReference type="ARBA" id="ARBA00023098"/>
    </source>
</evidence>
<dbReference type="SUPFAM" id="SSF48264">
    <property type="entry name" value="Cytochrome P450"/>
    <property type="match status" value="1"/>
</dbReference>
<sequence>MDILAGSPIALQIASAAVVGIASSVAIILVNQRTRKNGEPPLVAGWVPYLGVAPDYGKDAARFLNEARENYGPIFTIHLAGRRMTFVLDPQAVPAFYRNKTITFEEIEFDILENAFQARGIRDLNQHLRQHYKHLHDPETLRAQSARYHQILEGILLRAATRLNPNHVDEEGWITGGVWSDATRWLFDANLATIFGDGLDSDAIYEDLTAFDKQFPLAAAGMPDFMLKDARKAQARIAETMSRRTLDPGNSLENASKFIKGRSVTLKEHGATETQAGRLEFTILWAAQTNAMPAAFWTLAHILTHPHILSAVQSEISNSITTSTSSTPSPKLQINLQTLPLLDACINESLRLASSSLSLRVSKLDQELDLKTGDGFRVRKGDYVVVSSHHIHFDPEIYTDPTKYDPYRFYTPPTADGTKSAASRIPHLPFGGGTQLCPGRFLARNEIKTLVALILYAYDVKVETTELPPLDQSRFGFGILPPVGDLEFKYRLRSGILAKE</sequence>
<evidence type="ECO:0000256" key="4">
    <source>
        <dbReference type="ARBA" id="ARBA00010617"/>
    </source>
</evidence>
<evidence type="ECO:0000256" key="3">
    <source>
        <dbReference type="ARBA" id="ARBA00004860"/>
    </source>
</evidence>
<dbReference type="InterPro" id="IPR036396">
    <property type="entry name" value="Cyt_P450_sf"/>
</dbReference>
<protein>
    <recommendedName>
        <fullName evidence="17">Cytochrome P450</fullName>
    </recommendedName>
</protein>
<keyword evidence="7 12" id="KW-0256">Endoplasmic reticulum</keyword>
<evidence type="ECO:0000256" key="1">
    <source>
        <dbReference type="ARBA" id="ARBA00001971"/>
    </source>
</evidence>
<dbReference type="CDD" id="cd11040">
    <property type="entry name" value="CYP7_CYP8-like"/>
    <property type="match status" value="1"/>
</dbReference>
<evidence type="ECO:0000256" key="13">
    <source>
        <dbReference type="PIRSR" id="PIRSR000047-1"/>
    </source>
</evidence>
<dbReference type="Proteomes" id="UP001212841">
    <property type="component" value="Unassembled WGS sequence"/>
</dbReference>
<proteinExistence type="inferred from homology"/>
<dbReference type="GO" id="GO:0006629">
    <property type="term" value="P:lipid metabolic process"/>
    <property type="evidence" value="ECO:0007669"/>
    <property type="project" value="UniProtKB-KW"/>
</dbReference>
<keyword evidence="16" id="KW-1185">Reference proteome</keyword>
<organism evidence="15 16">
    <name type="scientific">Rhizophlyctis rosea</name>
    <dbReference type="NCBI Taxonomy" id="64517"/>
    <lineage>
        <taxon>Eukaryota</taxon>
        <taxon>Fungi</taxon>
        <taxon>Fungi incertae sedis</taxon>
        <taxon>Chytridiomycota</taxon>
        <taxon>Chytridiomycota incertae sedis</taxon>
        <taxon>Chytridiomycetes</taxon>
        <taxon>Rhizophlyctidales</taxon>
        <taxon>Rhizophlyctidaceae</taxon>
        <taxon>Rhizophlyctis</taxon>
    </lineage>
</organism>
<evidence type="ECO:0000256" key="14">
    <source>
        <dbReference type="PIRSR" id="PIRSR000047-2"/>
    </source>
</evidence>
<feature type="binding site" evidence="14">
    <location>
        <position position="290"/>
    </location>
    <ligand>
        <name>substrate</name>
    </ligand>
</feature>
<gene>
    <name evidence="15" type="ORF">HK097_001083</name>
</gene>
<evidence type="ECO:0000256" key="9">
    <source>
        <dbReference type="ARBA" id="ARBA00023004"/>
    </source>
</evidence>
<keyword evidence="8" id="KW-0560">Oxidoreductase</keyword>
<dbReference type="PANTHER" id="PTHR24304">
    <property type="entry name" value="CYTOCHROME P450 FAMILY 7"/>
    <property type="match status" value="1"/>
</dbReference>
<reference evidence="15" key="1">
    <citation type="submission" date="2020-05" db="EMBL/GenBank/DDBJ databases">
        <title>Phylogenomic resolution of chytrid fungi.</title>
        <authorList>
            <person name="Stajich J.E."/>
            <person name="Amses K."/>
            <person name="Simmons R."/>
            <person name="Seto K."/>
            <person name="Myers J."/>
            <person name="Bonds A."/>
            <person name="Quandt C.A."/>
            <person name="Barry K."/>
            <person name="Liu P."/>
            <person name="Grigoriev I."/>
            <person name="Longcore J.E."/>
            <person name="James T.Y."/>
        </authorList>
    </citation>
    <scope>NUCLEOTIDE SEQUENCE</scope>
    <source>
        <strain evidence="15">JEL0318</strain>
    </source>
</reference>
<evidence type="ECO:0000256" key="7">
    <source>
        <dbReference type="ARBA" id="ARBA00022824"/>
    </source>
</evidence>
<evidence type="ECO:0000256" key="8">
    <source>
        <dbReference type="ARBA" id="ARBA00023002"/>
    </source>
</evidence>
<comment type="caution">
    <text evidence="15">The sequence shown here is derived from an EMBL/GenBank/DDBJ whole genome shotgun (WGS) entry which is preliminary data.</text>
</comment>
<accession>A0AAD5S609</accession>
<dbReference type="GO" id="GO:0016705">
    <property type="term" value="F:oxidoreductase activity, acting on paired donors, with incorporation or reduction of molecular oxygen"/>
    <property type="evidence" value="ECO:0007669"/>
    <property type="project" value="InterPro"/>
</dbReference>
<evidence type="ECO:0000313" key="15">
    <source>
        <dbReference type="EMBL" id="KAJ3045973.1"/>
    </source>
</evidence>
<dbReference type="PRINTS" id="PR00385">
    <property type="entry name" value="P450"/>
</dbReference>
<feature type="binding site" description="axial binding residue" evidence="13">
    <location>
        <position position="437"/>
    </location>
    <ligand>
        <name>heme</name>
        <dbReference type="ChEBI" id="CHEBI:30413"/>
    </ligand>
    <ligandPart>
        <name>Fe</name>
        <dbReference type="ChEBI" id="CHEBI:18248"/>
    </ligandPart>
</feature>
<comment type="subcellular location">
    <subcellularLocation>
        <location evidence="2 12">Endoplasmic reticulum membrane</location>
    </subcellularLocation>
</comment>
<comment type="similarity">
    <text evidence="4 12">Belongs to the cytochrome P450 family.</text>
</comment>
<dbReference type="GO" id="GO:0020037">
    <property type="term" value="F:heme binding"/>
    <property type="evidence" value="ECO:0007669"/>
    <property type="project" value="InterPro"/>
</dbReference>
<comment type="pathway">
    <text evidence="3">Lipid metabolism; bile acid biosynthesis.</text>
</comment>
<evidence type="ECO:0000256" key="2">
    <source>
        <dbReference type="ARBA" id="ARBA00004586"/>
    </source>
</evidence>
<keyword evidence="9 12" id="KW-0408">Iron</keyword>
<keyword evidence="11 12" id="KW-0472">Membrane</keyword>
<name>A0AAD5S609_9FUNG</name>
<dbReference type="GO" id="GO:0005789">
    <property type="term" value="C:endoplasmic reticulum membrane"/>
    <property type="evidence" value="ECO:0007669"/>
    <property type="project" value="UniProtKB-SubCell"/>
</dbReference>
<dbReference type="InterPro" id="IPR002403">
    <property type="entry name" value="Cyt_P450_E_grp-IV"/>
</dbReference>
<evidence type="ECO:0008006" key="17">
    <source>
        <dbReference type="Google" id="ProtNLM"/>
    </source>
</evidence>
<dbReference type="AlphaFoldDB" id="A0AAD5S609"/>
<dbReference type="Gene3D" id="1.10.630.10">
    <property type="entry name" value="Cytochrome P450"/>
    <property type="match status" value="1"/>
</dbReference>